<name>A0A7J8I9N0_MOLMO</name>
<dbReference type="AlphaFoldDB" id="A0A7J8I9N0"/>
<gene>
    <name evidence="2" type="ORF">HJG59_010558</name>
</gene>
<dbReference type="Proteomes" id="UP000550707">
    <property type="component" value="Unassembled WGS sequence"/>
</dbReference>
<sequence>MQRPLDCSQNPHSDAIYISDSCILIRGSEQLKIAFLGPCKLINHVMFTFWLLGRLLGFAKKQKQKQKSKNKPACGYLIGESCSVDCYQLKAINYRSNRPEQATPTHLLVADEHSLAPRSHLGRDQLLFHPACGQG</sequence>
<accession>A0A7J8I9N0</accession>
<evidence type="ECO:0000256" key="1">
    <source>
        <dbReference type="SAM" id="Phobius"/>
    </source>
</evidence>
<keyword evidence="3" id="KW-1185">Reference proteome</keyword>
<evidence type="ECO:0000313" key="3">
    <source>
        <dbReference type="Proteomes" id="UP000550707"/>
    </source>
</evidence>
<reference evidence="2 3" key="1">
    <citation type="journal article" date="2020" name="Nature">
        <title>Six reference-quality genomes reveal evolution of bat adaptations.</title>
        <authorList>
            <person name="Jebb D."/>
            <person name="Huang Z."/>
            <person name="Pippel M."/>
            <person name="Hughes G.M."/>
            <person name="Lavrichenko K."/>
            <person name="Devanna P."/>
            <person name="Winkler S."/>
            <person name="Jermiin L.S."/>
            <person name="Skirmuntt E.C."/>
            <person name="Katzourakis A."/>
            <person name="Burkitt-Gray L."/>
            <person name="Ray D.A."/>
            <person name="Sullivan K.A.M."/>
            <person name="Roscito J.G."/>
            <person name="Kirilenko B.M."/>
            <person name="Davalos L.M."/>
            <person name="Corthals A.P."/>
            <person name="Power M.L."/>
            <person name="Jones G."/>
            <person name="Ransome R.D."/>
            <person name="Dechmann D.K.N."/>
            <person name="Locatelli A.G."/>
            <person name="Puechmaille S.J."/>
            <person name="Fedrigo O."/>
            <person name="Jarvis E.D."/>
            <person name="Hiller M."/>
            <person name="Vernes S.C."/>
            <person name="Myers E.W."/>
            <person name="Teeling E.C."/>
        </authorList>
    </citation>
    <scope>NUCLEOTIDE SEQUENCE [LARGE SCALE GENOMIC DNA]</scope>
    <source>
        <strain evidence="2">MMolMol1</strain>
        <tissue evidence="2">Muscle</tissue>
    </source>
</reference>
<comment type="caution">
    <text evidence="2">The sequence shown here is derived from an EMBL/GenBank/DDBJ whole genome shotgun (WGS) entry which is preliminary data.</text>
</comment>
<keyword evidence="1" id="KW-0812">Transmembrane</keyword>
<evidence type="ECO:0000313" key="2">
    <source>
        <dbReference type="EMBL" id="KAF6480692.1"/>
    </source>
</evidence>
<protein>
    <submittedName>
        <fullName evidence="2">Uncharacterized protein</fullName>
    </submittedName>
</protein>
<keyword evidence="1" id="KW-0472">Membrane</keyword>
<keyword evidence="1" id="KW-1133">Transmembrane helix</keyword>
<dbReference type="InParanoid" id="A0A7J8I9N0"/>
<proteinExistence type="predicted"/>
<dbReference type="EMBL" id="JACASF010000004">
    <property type="protein sequence ID" value="KAF6480692.1"/>
    <property type="molecule type" value="Genomic_DNA"/>
</dbReference>
<organism evidence="2 3">
    <name type="scientific">Molossus molossus</name>
    <name type="common">Pallas' mastiff bat</name>
    <name type="synonym">Vespertilio molossus</name>
    <dbReference type="NCBI Taxonomy" id="27622"/>
    <lineage>
        <taxon>Eukaryota</taxon>
        <taxon>Metazoa</taxon>
        <taxon>Chordata</taxon>
        <taxon>Craniata</taxon>
        <taxon>Vertebrata</taxon>
        <taxon>Euteleostomi</taxon>
        <taxon>Mammalia</taxon>
        <taxon>Eutheria</taxon>
        <taxon>Laurasiatheria</taxon>
        <taxon>Chiroptera</taxon>
        <taxon>Yangochiroptera</taxon>
        <taxon>Molossidae</taxon>
        <taxon>Molossus</taxon>
    </lineage>
</organism>
<feature type="transmembrane region" description="Helical" evidence="1">
    <location>
        <begin position="41"/>
        <end position="59"/>
    </location>
</feature>